<dbReference type="PANTHER" id="PTHR18881:SF2">
    <property type="entry name" value="POLYAMINE-MODULATED FACTOR 1-BINDING PROTEIN 1"/>
    <property type="match status" value="1"/>
</dbReference>
<name>A0A7J8CA74_MOLMO</name>
<accession>A0A7J8CA74</accession>
<evidence type="ECO:0000313" key="4">
    <source>
        <dbReference type="Proteomes" id="UP000550707"/>
    </source>
</evidence>
<dbReference type="Proteomes" id="UP000550707">
    <property type="component" value="Unassembled WGS sequence"/>
</dbReference>
<keyword evidence="4" id="KW-1185">Reference proteome</keyword>
<protein>
    <submittedName>
        <fullName evidence="3">Polyamine modulated factor 1 binding protein 1</fullName>
    </submittedName>
</protein>
<evidence type="ECO:0000313" key="3">
    <source>
        <dbReference type="EMBL" id="KAF6407740.1"/>
    </source>
</evidence>
<dbReference type="InterPro" id="IPR037391">
    <property type="entry name" value="PMF1-bd"/>
</dbReference>
<evidence type="ECO:0000256" key="1">
    <source>
        <dbReference type="SAM" id="Coils"/>
    </source>
</evidence>
<comment type="caution">
    <text evidence="3">The sequence shown here is derived from an EMBL/GenBank/DDBJ whole genome shotgun (WGS) entry which is preliminary data.</text>
</comment>
<feature type="coiled-coil region" evidence="1">
    <location>
        <begin position="88"/>
        <end position="115"/>
    </location>
</feature>
<organism evidence="3 4">
    <name type="scientific">Molossus molossus</name>
    <name type="common">Pallas' mastiff bat</name>
    <name type="synonym">Vespertilio molossus</name>
    <dbReference type="NCBI Taxonomy" id="27622"/>
    <lineage>
        <taxon>Eukaryota</taxon>
        <taxon>Metazoa</taxon>
        <taxon>Chordata</taxon>
        <taxon>Craniata</taxon>
        <taxon>Vertebrata</taxon>
        <taxon>Euteleostomi</taxon>
        <taxon>Mammalia</taxon>
        <taxon>Eutheria</taxon>
        <taxon>Laurasiatheria</taxon>
        <taxon>Chiroptera</taxon>
        <taxon>Yangochiroptera</taxon>
        <taxon>Molossidae</taxon>
        <taxon>Molossus</taxon>
    </lineage>
</organism>
<feature type="region of interest" description="Disordered" evidence="2">
    <location>
        <begin position="1"/>
        <end position="23"/>
    </location>
</feature>
<reference evidence="3 4" key="1">
    <citation type="journal article" date="2020" name="Nature">
        <title>Six reference-quality genomes reveal evolution of bat adaptations.</title>
        <authorList>
            <person name="Jebb D."/>
            <person name="Huang Z."/>
            <person name="Pippel M."/>
            <person name="Hughes G.M."/>
            <person name="Lavrichenko K."/>
            <person name="Devanna P."/>
            <person name="Winkler S."/>
            <person name="Jermiin L.S."/>
            <person name="Skirmuntt E.C."/>
            <person name="Katzourakis A."/>
            <person name="Burkitt-Gray L."/>
            <person name="Ray D.A."/>
            <person name="Sullivan K.A.M."/>
            <person name="Roscito J.G."/>
            <person name="Kirilenko B.M."/>
            <person name="Davalos L.M."/>
            <person name="Corthals A.P."/>
            <person name="Power M.L."/>
            <person name="Jones G."/>
            <person name="Ransome R.D."/>
            <person name="Dechmann D.K.N."/>
            <person name="Locatelli A.G."/>
            <person name="Puechmaille S.J."/>
            <person name="Fedrigo O."/>
            <person name="Jarvis E.D."/>
            <person name="Hiller M."/>
            <person name="Vernes S.C."/>
            <person name="Myers E.W."/>
            <person name="Teeling E.C."/>
        </authorList>
    </citation>
    <scope>NUCLEOTIDE SEQUENCE [LARGE SCALE GENOMIC DNA]</scope>
    <source>
        <strain evidence="3">MMolMol1</strain>
        <tissue evidence="3">Muscle</tissue>
    </source>
</reference>
<dbReference type="GO" id="GO:0007283">
    <property type="term" value="P:spermatogenesis"/>
    <property type="evidence" value="ECO:0007669"/>
    <property type="project" value="TreeGrafter"/>
</dbReference>
<evidence type="ECO:0000256" key="2">
    <source>
        <dbReference type="SAM" id="MobiDB-lite"/>
    </source>
</evidence>
<dbReference type="EMBL" id="JACASF010000021">
    <property type="protein sequence ID" value="KAF6407740.1"/>
    <property type="molecule type" value="Genomic_DNA"/>
</dbReference>
<sequence>MLKLKGELRGTKKMKDEVGERHRDMSSLSSKLLSLQVDIKNLHDVCKRQGKTLQENQLCVEEAMMNSIHNKKQALAFEESQMAFVTSKQCHLRQLQQLKKKLLALQQELEFRTEELQTSYCSLLQYQSVLEKQTSDLVLLHHHCKMKEDEVILYEEEIGTHNGNTGEKLHLAQEKLALAGDKIVSLERSLNLYRDKYQTSLSNIELLECQVKMLEGELNGIVSQKQD</sequence>
<dbReference type="AlphaFoldDB" id="A0A7J8CA74"/>
<keyword evidence="1" id="KW-0175">Coiled coil</keyword>
<gene>
    <name evidence="3" type="ORF">HJG59_014455</name>
</gene>
<dbReference type="PANTHER" id="PTHR18881">
    <property type="entry name" value="POLYAMINE-MODULATED FACTOR 1-BINDING PROTEIN 1-RELATED"/>
    <property type="match status" value="1"/>
</dbReference>
<proteinExistence type="predicted"/>